<evidence type="ECO:0000313" key="3">
    <source>
        <dbReference type="EMBL" id="SNX69144.1"/>
    </source>
</evidence>
<dbReference type="Pfam" id="PF01464">
    <property type="entry name" value="SLT"/>
    <property type="match status" value="1"/>
</dbReference>
<organism evidence="3 4">
    <name type="scientific">Cereibacter ovatus</name>
    <dbReference type="NCBI Taxonomy" id="439529"/>
    <lineage>
        <taxon>Bacteria</taxon>
        <taxon>Pseudomonadati</taxon>
        <taxon>Pseudomonadota</taxon>
        <taxon>Alphaproteobacteria</taxon>
        <taxon>Rhodobacterales</taxon>
        <taxon>Paracoccaceae</taxon>
        <taxon>Cereibacter</taxon>
    </lineage>
</organism>
<comment type="similarity">
    <text evidence="1">Belongs to the virb1 family.</text>
</comment>
<sequence>MSVRSVVLLGLMLALPISCGEARTPVDTLPVMRWDHRPEAEIWTQRTLMAVESRDEALTDIVPRDIGQWCPGYPDATPDERRAFWSGILSALAKHESTWNPQASGGGGRWIGLTQIAPQTARAHGCAATNVGALKDGAQNLSCAVRIAARQVGRDNMVAGNGRLGLGRDWAPFRNDAKRAEMAAWTRSQPYCAVES</sequence>
<protein>
    <submittedName>
        <fullName evidence="3">Transglycosylase-like protein with SLT domain</fullName>
    </submittedName>
</protein>
<dbReference type="SUPFAM" id="SSF53955">
    <property type="entry name" value="Lysozyme-like"/>
    <property type="match status" value="1"/>
</dbReference>
<evidence type="ECO:0000259" key="2">
    <source>
        <dbReference type="Pfam" id="PF01464"/>
    </source>
</evidence>
<evidence type="ECO:0000313" key="4">
    <source>
        <dbReference type="Proteomes" id="UP000219467"/>
    </source>
</evidence>
<evidence type="ECO:0000256" key="1">
    <source>
        <dbReference type="ARBA" id="ARBA00009387"/>
    </source>
</evidence>
<dbReference type="AlphaFoldDB" id="A0A285CNL0"/>
<accession>A0A285CNL0</accession>
<name>A0A285CNL0_9RHOB</name>
<dbReference type="OrthoDB" id="5763339at2"/>
<dbReference type="InterPro" id="IPR023346">
    <property type="entry name" value="Lysozyme-like_dom_sf"/>
</dbReference>
<gene>
    <name evidence="3" type="ORF">SAMN05878503_103131</name>
</gene>
<feature type="domain" description="Transglycosylase SLT" evidence="2">
    <location>
        <begin position="81"/>
        <end position="149"/>
    </location>
</feature>
<dbReference type="RefSeq" id="WP_097029602.1">
    <property type="nucleotide sequence ID" value="NZ_OAOQ01000003.1"/>
</dbReference>
<dbReference type="Gene3D" id="1.10.530.10">
    <property type="match status" value="1"/>
</dbReference>
<keyword evidence="4" id="KW-1185">Reference proteome</keyword>
<reference evidence="4" key="1">
    <citation type="submission" date="2017-08" db="EMBL/GenBank/DDBJ databases">
        <authorList>
            <person name="Varghese N."/>
            <person name="Submissions S."/>
        </authorList>
    </citation>
    <scope>NUCLEOTIDE SEQUENCE [LARGE SCALE GENOMIC DNA]</scope>
    <source>
        <strain evidence="4">JA234</strain>
    </source>
</reference>
<dbReference type="InterPro" id="IPR008258">
    <property type="entry name" value="Transglycosylase_SLT_dom_1"/>
</dbReference>
<proteinExistence type="inferred from homology"/>
<dbReference type="Proteomes" id="UP000219467">
    <property type="component" value="Unassembled WGS sequence"/>
</dbReference>
<dbReference type="EMBL" id="OAOQ01000003">
    <property type="protein sequence ID" value="SNX69144.1"/>
    <property type="molecule type" value="Genomic_DNA"/>
</dbReference>